<gene>
    <name evidence="3" type="ORF">ABK249_28475</name>
</gene>
<feature type="domain" description="Helicase ATP-binding" evidence="2">
    <location>
        <begin position="473"/>
        <end position="623"/>
    </location>
</feature>
<dbReference type="PANTHER" id="PTHR47396">
    <property type="entry name" value="TYPE I RESTRICTION ENZYME ECOKI R PROTEIN"/>
    <property type="match status" value="1"/>
</dbReference>
<keyword evidence="3" id="KW-0347">Helicase</keyword>
<organism evidence="3 4">
    <name type="scientific">Neorhizobium phenanthreniclasticum</name>
    <dbReference type="NCBI Taxonomy" id="3157917"/>
    <lineage>
        <taxon>Bacteria</taxon>
        <taxon>Pseudomonadati</taxon>
        <taxon>Pseudomonadota</taxon>
        <taxon>Alphaproteobacteria</taxon>
        <taxon>Hyphomicrobiales</taxon>
        <taxon>Rhizobiaceae</taxon>
        <taxon>Rhizobium/Agrobacterium group</taxon>
        <taxon>Neorhizobium</taxon>
    </lineage>
</organism>
<evidence type="ECO:0000256" key="1">
    <source>
        <dbReference type="SAM" id="Coils"/>
    </source>
</evidence>
<dbReference type="PANTHER" id="PTHR47396:SF1">
    <property type="entry name" value="ATP-DEPENDENT HELICASE IRC3-RELATED"/>
    <property type="match status" value="1"/>
</dbReference>
<dbReference type="Proteomes" id="UP001496627">
    <property type="component" value="Unassembled WGS sequence"/>
</dbReference>
<keyword evidence="3" id="KW-0378">Hydrolase</keyword>
<evidence type="ECO:0000313" key="3">
    <source>
        <dbReference type="EMBL" id="MEQ1408859.1"/>
    </source>
</evidence>
<dbReference type="SMART" id="SM00487">
    <property type="entry name" value="DEXDc"/>
    <property type="match status" value="1"/>
</dbReference>
<dbReference type="CDD" id="cd18785">
    <property type="entry name" value="SF2_C"/>
    <property type="match status" value="1"/>
</dbReference>
<keyword evidence="3" id="KW-0067">ATP-binding</keyword>
<name>A0ABV0MDG5_9HYPH</name>
<dbReference type="InterPro" id="IPR014001">
    <property type="entry name" value="Helicase_ATP-bd"/>
</dbReference>
<dbReference type="InterPro" id="IPR054347">
    <property type="entry name" value="TOTE_primase"/>
</dbReference>
<dbReference type="Pfam" id="PF04851">
    <property type="entry name" value="ResIII"/>
    <property type="match status" value="1"/>
</dbReference>
<dbReference type="InterPro" id="IPR006935">
    <property type="entry name" value="Helicase/UvrB_N"/>
</dbReference>
<protein>
    <submittedName>
        <fullName evidence="3">DEAD/DEAH box helicase family protein</fullName>
    </submittedName>
</protein>
<evidence type="ECO:0000259" key="2">
    <source>
        <dbReference type="PROSITE" id="PS51192"/>
    </source>
</evidence>
<dbReference type="CDD" id="cd17926">
    <property type="entry name" value="DEXHc_RE"/>
    <property type="match status" value="1"/>
</dbReference>
<dbReference type="EMBL" id="JBEAAL010000031">
    <property type="protein sequence ID" value="MEQ1408859.1"/>
    <property type="molecule type" value="Genomic_DNA"/>
</dbReference>
<dbReference type="InterPro" id="IPR027417">
    <property type="entry name" value="P-loop_NTPase"/>
</dbReference>
<evidence type="ECO:0000313" key="4">
    <source>
        <dbReference type="Proteomes" id="UP001496627"/>
    </source>
</evidence>
<dbReference type="PROSITE" id="PS51192">
    <property type="entry name" value="HELICASE_ATP_BIND_1"/>
    <property type="match status" value="1"/>
</dbReference>
<dbReference type="Pfam" id="PF22548">
    <property type="entry name" value="AEP-TOTE"/>
    <property type="match status" value="1"/>
</dbReference>
<proteinExistence type="predicted"/>
<keyword evidence="3" id="KW-0547">Nucleotide-binding</keyword>
<accession>A0ABV0MDG5</accession>
<dbReference type="GO" id="GO:0004386">
    <property type="term" value="F:helicase activity"/>
    <property type="evidence" value="ECO:0007669"/>
    <property type="project" value="UniProtKB-KW"/>
</dbReference>
<dbReference type="RefSeq" id="WP_227705601.1">
    <property type="nucleotide sequence ID" value="NZ_JBEAAL010000031.1"/>
</dbReference>
<reference evidence="3 4" key="1">
    <citation type="submission" date="2024-05" db="EMBL/GenBank/DDBJ databases">
        <title>Neorhizobium sp. Rsf11, a plant growth promoting and heavy metal resistant PAH-degrader.</title>
        <authorList>
            <person name="Golubev S.N."/>
            <person name="Muratova A.Y."/>
            <person name="Markelova M.I."/>
        </authorList>
    </citation>
    <scope>NUCLEOTIDE SEQUENCE [LARGE SCALE GENOMIC DNA]</scope>
    <source>
        <strain evidence="3 4">Rsf11</strain>
    </source>
</reference>
<sequence length="826" mass="92022">MLIPTIILAKAAKLAEKNDAWENIARIRRRLADLNDERKALERELEAFEQQLISDSQADAEKPAFADAPVTNSSPSMEKVELFRQLFAGRPDVFPVRWNNKKDGRSGYSPACSNEWAKGICGKPKVKCGDCPHQAFIPYSEDIIEKHLRGGDARSSDFAAGVYPLLQDETCWFLAADFDKESWADDTRALLVTCRAKGIAAALERSRSGNGGHVWIFFAEPIPARIARQLGAALITETMENRPEIGFTSYDRFFPNQDTMPLGGFGNLIALPLQRKARENGNSVFVDGDLRPYDDQWAYLSSLPRLSVDEVFRIADEAELAGRVLGVRMPVDDEHADEPWKMLPSRRSEPRRIEAAIPQSIKVVIADQVYIDRTELPSALIAQFVRLAAFQNPEFYRAQAMRLPTSGKPRIISCAELHPRHVALPRGCFDEAIELIKSYGVTANLEDHREDGEPLPAGVSFQGMLRQPQSRAFDAVVANDNGVLAATTAFGKTVVAAALVAHRSRNTLVLVHRRELLTQWVERLSSFLSIDPKQIGIIGGGKRKPTGIIDVALIQSLVRNGEVDDIVGNYGHLIVDECHHLSAASFELVARRSKARYVVGLSATVARKDGHHPIIFMQCGPVRHRVNARVQAAERGIRHRARDRSTKFELPASLASVERPSMPAIYAALAQDEGRNDLIFDDVLKSLEAKRSPILLTERKDHLDYLQQKFSPFVKNLVVLRGGMSAKDRKQANTALNVADDDERLILAIGRYIGEGFDDARLDTLFLTMPIAWKGTLAQYVGRLHRQHDGKRDVLVVDYVDSTVPVLARMAAKRRVGYRALGYVIE</sequence>
<comment type="caution">
    <text evidence="3">The sequence shown here is derived from an EMBL/GenBank/DDBJ whole genome shotgun (WGS) entry which is preliminary data.</text>
</comment>
<dbReference type="Gene3D" id="3.40.50.300">
    <property type="entry name" value="P-loop containing nucleotide triphosphate hydrolases"/>
    <property type="match status" value="2"/>
</dbReference>
<dbReference type="SUPFAM" id="SSF52540">
    <property type="entry name" value="P-loop containing nucleoside triphosphate hydrolases"/>
    <property type="match status" value="2"/>
</dbReference>
<keyword evidence="4" id="KW-1185">Reference proteome</keyword>
<feature type="coiled-coil region" evidence="1">
    <location>
        <begin position="24"/>
        <end position="58"/>
    </location>
</feature>
<keyword evidence="1" id="KW-0175">Coiled coil</keyword>
<dbReference type="InterPro" id="IPR050742">
    <property type="entry name" value="Helicase_Restrict-Modif_Enz"/>
</dbReference>